<dbReference type="GeneID" id="82891650"/>
<organism evidence="3 4">
    <name type="scientific">Alistipes ihumii AP11</name>
    <dbReference type="NCBI Taxonomy" id="1211813"/>
    <lineage>
        <taxon>Bacteria</taxon>
        <taxon>Pseudomonadati</taxon>
        <taxon>Bacteroidota</taxon>
        <taxon>Bacteroidia</taxon>
        <taxon>Bacteroidales</taxon>
        <taxon>Rikenellaceae</taxon>
        <taxon>Alistipes</taxon>
    </lineage>
</organism>
<evidence type="ECO:0000313" key="4">
    <source>
        <dbReference type="Proteomes" id="UP001059295"/>
    </source>
</evidence>
<dbReference type="EMBL" id="CP102294">
    <property type="protein sequence ID" value="UWN56582.1"/>
    <property type="molecule type" value="Genomic_DNA"/>
</dbReference>
<evidence type="ECO:0000313" key="3">
    <source>
        <dbReference type="EMBL" id="UWN56582.1"/>
    </source>
</evidence>
<proteinExistence type="predicted"/>
<keyword evidence="4" id="KW-1185">Reference proteome</keyword>
<evidence type="ECO:0000259" key="2">
    <source>
        <dbReference type="Pfam" id="PF13568"/>
    </source>
</evidence>
<dbReference type="RefSeq" id="WP_019246720.1">
    <property type="nucleotide sequence ID" value="NZ_CAPH01000018.1"/>
</dbReference>
<dbReference type="InterPro" id="IPR025665">
    <property type="entry name" value="Beta-barrel_OMP_2"/>
</dbReference>
<gene>
    <name evidence="3" type="ORF">NQ491_07910</name>
</gene>
<sequence>MRALGIILAFAAALWSGRLQAQHYIGVRGGWGGGSVRFQPVRETGIHWGLYSGGLSYKFYTEQKYVGAIQVDLEYMQRGFMYDEVRGGDTSYHRTINTFELPFMWQPHIYVFQRHARVYLNLGVYLSYATGSKYYWQSKKNGIFEQGDYPMMLTRDPRWGYGLCGGGGFSVLFGRFEAAFEARYYLGYSDVLRNGTKYTGNPNHSPLDNINLSLAVYYRLGKGGIRSAPSKGVARRMQEAAERRARKRLERETDPQATDTLPAAVSVPADSVSLAPLPPVGAADSGAEKSR</sequence>
<dbReference type="Pfam" id="PF13568">
    <property type="entry name" value="OMP_b-brl_2"/>
    <property type="match status" value="1"/>
</dbReference>
<feature type="domain" description="Outer membrane protein beta-barrel" evidence="2">
    <location>
        <begin position="25"/>
        <end position="192"/>
    </location>
</feature>
<feature type="region of interest" description="Disordered" evidence="1">
    <location>
        <begin position="228"/>
        <end position="291"/>
    </location>
</feature>
<feature type="compositionally biased region" description="Basic and acidic residues" evidence="1">
    <location>
        <begin position="236"/>
        <end position="254"/>
    </location>
</feature>
<accession>A0ABY5UZR7</accession>
<reference evidence="3" key="1">
    <citation type="journal article" date="2022" name="Cell">
        <title>Design, construction, and in vivo augmentation of a complex gut microbiome.</title>
        <authorList>
            <person name="Cheng A.G."/>
            <person name="Ho P.Y."/>
            <person name="Aranda-Diaz A."/>
            <person name="Jain S."/>
            <person name="Yu F.B."/>
            <person name="Meng X."/>
            <person name="Wang M."/>
            <person name="Iakiviak M."/>
            <person name="Nagashima K."/>
            <person name="Zhao A."/>
            <person name="Murugkar P."/>
            <person name="Patil A."/>
            <person name="Atabakhsh K."/>
            <person name="Weakley A."/>
            <person name="Yan J."/>
            <person name="Brumbaugh A.R."/>
            <person name="Higginbottom S."/>
            <person name="Dimas A."/>
            <person name="Shiver A.L."/>
            <person name="Deutschbauer A."/>
            <person name="Neff N."/>
            <person name="Sonnenburg J.L."/>
            <person name="Huang K.C."/>
            <person name="Fischbach M.A."/>
        </authorList>
    </citation>
    <scope>NUCLEOTIDE SEQUENCE</scope>
    <source>
        <strain evidence="3">AP11</strain>
    </source>
</reference>
<protein>
    <submittedName>
        <fullName evidence="3">PorT family protein</fullName>
    </submittedName>
</protein>
<dbReference type="Proteomes" id="UP001059295">
    <property type="component" value="Chromosome"/>
</dbReference>
<evidence type="ECO:0000256" key="1">
    <source>
        <dbReference type="SAM" id="MobiDB-lite"/>
    </source>
</evidence>
<name>A0ABY5UZR7_9BACT</name>